<dbReference type="InterPro" id="IPR003961">
    <property type="entry name" value="FN3_dom"/>
</dbReference>
<keyword evidence="3" id="KW-1133">Transmembrane helix</keyword>
<feature type="domain" description="Ig-like" evidence="5">
    <location>
        <begin position="39"/>
        <end position="139"/>
    </location>
</feature>
<dbReference type="InterPro" id="IPR007110">
    <property type="entry name" value="Ig-like_dom"/>
</dbReference>
<keyword evidence="1" id="KW-0677">Repeat</keyword>
<dbReference type="GO" id="GO:0005886">
    <property type="term" value="C:plasma membrane"/>
    <property type="evidence" value="ECO:0007669"/>
    <property type="project" value="TreeGrafter"/>
</dbReference>
<dbReference type="PROSITE" id="PS50853">
    <property type="entry name" value="FN3"/>
    <property type="match status" value="3"/>
</dbReference>
<evidence type="ECO:0000256" key="4">
    <source>
        <dbReference type="SAM" id="SignalP"/>
    </source>
</evidence>
<dbReference type="Pfam" id="PF13927">
    <property type="entry name" value="Ig_3"/>
    <property type="match status" value="1"/>
</dbReference>
<accession>A0A9J2P8E2</accession>
<feature type="transmembrane region" description="Helical" evidence="3">
    <location>
        <begin position="722"/>
        <end position="745"/>
    </location>
</feature>
<dbReference type="GO" id="GO:0098609">
    <property type="term" value="P:cell-cell adhesion"/>
    <property type="evidence" value="ECO:0007669"/>
    <property type="project" value="TreeGrafter"/>
</dbReference>
<feature type="signal peptide" evidence="4">
    <location>
        <begin position="1"/>
        <end position="22"/>
    </location>
</feature>
<keyword evidence="3" id="KW-0812">Transmembrane</keyword>
<name>A0A9J2P8E2_ASCLU</name>
<dbReference type="GO" id="GO:0007411">
    <property type="term" value="P:axon guidance"/>
    <property type="evidence" value="ECO:0007669"/>
    <property type="project" value="TreeGrafter"/>
</dbReference>
<dbReference type="PROSITE" id="PS50835">
    <property type="entry name" value="IG_LIKE"/>
    <property type="match status" value="1"/>
</dbReference>
<dbReference type="InterPro" id="IPR013783">
    <property type="entry name" value="Ig-like_fold"/>
</dbReference>
<dbReference type="PANTHER" id="PTHR44170">
    <property type="entry name" value="PROTEIN SIDEKICK"/>
    <property type="match status" value="1"/>
</dbReference>
<keyword evidence="7" id="KW-1185">Reference proteome</keyword>
<dbReference type="Gene3D" id="2.60.40.10">
    <property type="entry name" value="Immunoglobulins"/>
    <property type="match status" value="5"/>
</dbReference>
<dbReference type="InterPro" id="IPR036116">
    <property type="entry name" value="FN3_sf"/>
</dbReference>
<sequence length="900" mass="101393">MIVLMDPVWLATILWLLQLGQCVTDGRINVLPSKMPMLPQFVHRENEHIVYYTLEATQSSNGQMSIMPALRCKAEGNPKPTYTWKKNGKLFDPNIYPNRVMRIPDEGSLLFVSMTAEDEGVYQCEASNSYGAVTSETIVLQRACLPNQMQSAFVSKCDSNAMSVTLNFEYVEDANYSCPMKEIRVQYQISGGTDSRVWSTHQHPQIREWLESVVDNRHIITGSLELILHPYGEYRFRLFAQNDFGDGPLSLLSGECRTSPRIPTKNPERVSASGSRPDNLIVFWKSMPPEDWNGRDFHYVVRYHPLGSKDAWKEDVVNDPYSSRYVIDFPVEVPFRPYEVQVLAVNAEGRSSATVHTVQGHTGEGNPNYTPSGFKVVTTDSTSATFAWDAVDRQRVQGNLTAIKIITWAREWEEEDQGDSTMRDEHNVTNKRTKRADMLVLEDTLYTHRKETLVASDRVNATVFGLQSNTVHYAQICVRNGQHDGPLSVPISFRLPEGVPNAVRQLEVYAINNRHNDERAIVIVRWKKPFRTNGNLLKYTIEACQMAPHMQSVQREKCPRRLTSQAEHALRFTNLDYDSKYRFIVYGSTAAGDGDPNSKDVLTLPQQFDDRMAPVQPILEKSGVGNNHINITITPGQRMRSDHRPVGNVMYVRCKKSDTHDWVTIRPEGDDLAVHIGSLEPGTKYDVVAVALQENHDGNVRETESAVVHIFTTGDSARATSFFWLGLLLLALSLVLVALVVTVLVRQNRGDTYPLAERERKYGNKLIRMNADDQLIQDRSMRKDNAEGSEKHLLGENTNSGAGGDSLFGAHFPTVQTTRVSEVRTNTFSACRARSFISAYLSPLENVRLCAARPMMVDCGIETSIRLRSWSARIDSGIGSGFGIRKQEQEVDPELQPITT</sequence>
<dbReference type="InterPro" id="IPR036179">
    <property type="entry name" value="Ig-like_dom_sf"/>
</dbReference>
<dbReference type="WBParaSite" id="ALUE_0000613701-mRNA-1">
    <property type="protein sequence ID" value="ALUE_0000613701-mRNA-1"/>
    <property type="gene ID" value="ALUE_0000613701"/>
</dbReference>
<dbReference type="AlphaFoldDB" id="A0A9J2P8E2"/>
<evidence type="ECO:0000256" key="2">
    <source>
        <dbReference type="ARBA" id="ARBA00023157"/>
    </source>
</evidence>
<dbReference type="SMART" id="SM00060">
    <property type="entry name" value="FN3"/>
    <property type="match status" value="5"/>
</dbReference>
<feature type="domain" description="Fibronectin type-III" evidence="6">
    <location>
        <begin position="613"/>
        <end position="716"/>
    </location>
</feature>
<evidence type="ECO:0000259" key="6">
    <source>
        <dbReference type="PROSITE" id="PS50853"/>
    </source>
</evidence>
<proteinExistence type="predicted"/>
<dbReference type="SUPFAM" id="SSF48726">
    <property type="entry name" value="Immunoglobulin"/>
    <property type="match status" value="1"/>
</dbReference>
<evidence type="ECO:0000256" key="3">
    <source>
        <dbReference type="SAM" id="Phobius"/>
    </source>
</evidence>
<feature type="chain" id="PRO_5039942057" evidence="4">
    <location>
        <begin position="23"/>
        <end position="900"/>
    </location>
</feature>
<dbReference type="Proteomes" id="UP000036681">
    <property type="component" value="Unplaced"/>
</dbReference>
<reference evidence="8" key="1">
    <citation type="submission" date="2023-03" db="UniProtKB">
        <authorList>
            <consortium name="WormBaseParasite"/>
        </authorList>
    </citation>
    <scope>IDENTIFICATION</scope>
</reference>
<organism evidence="7 8">
    <name type="scientific">Ascaris lumbricoides</name>
    <name type="common">Giant roundworm</name>
    <dbReference type="NCBI Taxonomy" id="6252"/>
    <lineage>
        <taxon>Eukaryota</taxon>
        <taxon>Metazoa</taxon>
        <taxon>Ecdysozoa</taxon>
        <taxon>Nematoda</taxon>
        <taxon>Chromadorea</taxon>
        <taxon>Rhabditida</taxon>
        <taxon>Spirurina</taxon>
        <taxon>Ascaridomorpha</taxon>
        <taxon>Ascaridoidea</taxon>
        <taxon>Ascarididae</taxon>
        <taxon>Ascaris</taxon>
    </lineage>
</organism>
<dbReference type="FunFam" id="2.60.40.10:FF:000035">
    <property type="entry name" value="Contactin 1"/>
    <property type="match status" value="1"/>
</dbReference>
<dbReference type="GO" id="GO:0030424">
    <property type="term" value="C:axon"/>
    <property type="evidence" value="ECO:0007669"/>
    <property type="project" value="TreeGrafter"/>
</dbReference>
<dbReference type="CDD" id="cd00063">
    <property type="entry name" value="FN3"/>
    <property type="match status" value="3"/>
</dbReference>
<dbReference type="InterPro" id="IPR003598">
    <property type="entry name" value="Ig_sub2"/>
</dbReference>
<dbReference type="SMART" id="SM00408">
    <property type="entry name" value="IGc2"/>
    <property type="match status" value="1"/>
</dbReference>
<evidence type="ECO:0000313" key="8">
    <source>
        <dbReference type="WBParaSite" id="ALUE_0000613701-mRNA-1"/>
    </source>
</evidence>
<evidence type="ECO:0000313" key="7">
    <source>
        <dbReference type="Proteomes" id="UP000036681"/>
    </source>
</evidence>
<evidence type="ECO:0000259" key="5">
    <source>
        <dbReference type="PROSITE" id="PS50835"/>
    </source>
</evidence>
<keyword evidence="3" id="KW-0472">Membrane</keyword>
<protein>
    <submittedName>
        <fullName evidence="8">Neuroglian</fullName>
    </submittedName>
</protein>
<feature type="domain" description="Fibronectin type-III" evidence="6">
    <location>
        <begin position="263"/>
        <end position="365"/>
    </location>
</feature>
<dbReference type="SUPFAM" id="SSF49265">
    <property type="entry name" value="Fibronectin type III"/>
    <property type="match status" value="2"/>
</dbReference>
<feature type="domain" description="Fibronectin type-III" evidence="6">
    <location>
        <begin position="502"/>
        <end position="607"/>
    </location>
</feature>
<dbReference type="Pfam" id="PF00041">
    <property type="entry name" value="fn3"/>
    <property type="match status" value="1"/>
</dbReference>
<keyword evidence="2" id="KW-1015">Disulfide bond</keyword>
<evidence type="ECO:0000256" key="1">
    <source>
        <dbReference type="ARBA" id="ARBA00022737"/>
    </source>
</evidence>
<dbReference type="PANTHER" id="PTHR44170:SF35">
    <property type="entry name" value="NEUROGLIAN"/>
    <property type="match status" value="1"/>
</dbReference>
<keyword evidence="4" id="KW-0732">Signal</keyword>